<name>F0WL64_9STRA</name>
<feature type="region of interest" description="Disordered" evidence="1">
    <location>
        <begin position="1"/>
        <end position="56"/>
    </location>
</feature>
<evidence type="ECO:0000259" key="2">
    <source>
        <dbReference type="Pfam" id="PF07727"/>
    </source>
</evidence>
<organism evidence="3">
    <name type="scientific">Albugo laibachii Nc14</name>
    <dbReference type="NCBI Taxonomy" id="890382"/>
    <lineage>
        <taxon>Eukaryota</taxon>
        <taxon>Sar</taxon>
        <taxon>Stramenopiles</taxon>
        <taxon>Oomycota</taxon>
        <taxon>Peronosporomycetes</taxon>
        <taxon>Albuginales</taxon>
        <taxon>Albuginaceae</taxon>
        <taxon>Albugo</taxon>
    </lineage>
</organism>
<evidence type="ECO:0000313" key="3">
    <source>
        <dbReference type="EMBL" id="CCA22025.1"/>
    </source>
</evidence>
<dbReference type="EMBL" id="FR824186">
    <property type="protein sequence ID" value="CCA22025.1"/>
    <property type="molecule type" value="Genomic_DNA"/>
</dbReference>
<dbReference type="PANTHER" id="PTHR11439">
    <property type="entry name" value="GAG-POL-RELATED RETROTRANSPOSON"/>
    <property type="match status" value="1"/>
</dbReference>
<dbReference type="PANTHER" id="PTHR11439:SF440">
    <property type="entry name" value="INTEGRASE CATALYTIC DOMAIN-CONTAINING PROTEIN"/>
    <property type="match status" value="1"/>
</dbReference>
<gene>
    <name evidence="3" type="primary">AlNc14C141G7252</name>
    <name evidence="3" type="ORF">ALNC14_081680</name>
</gene>
<evidence type="ECO:0000256" key="1">
    <source>
        <dbReference type="SAM" id="MobiDB-lite"/>
    </source>
</evidence>
<dbReference type="InterPro" id="IPR013103">
    <property type="entry name" value="RVT_2"/>
</dbReference>
<reference evidence="3" key="1">
    <citation type="journal article" date="2011" name="PLoS Biol.">
        <title>Gene gain and loss during evolution of obligate parasitism in the white rust pathogen of Arabidopsis thaliana.</title>
        <authorList>
            <person name="Kemen E."/>
            <person name="Gardiner A."/>
            <person name="Schultz-Larsen T."/>
            <person name="Kemen A.C."/>
            <person name="Balmuth A.L."/>
            <person name="Robert-Seilaniantz A."/>
            <person name="Bailey K."/>
            <person name="Holub E."/>
            <person name="Studholme D.J."/>
            <person name="Maclean D."/>
            <person name="Jones J.D."/>
        </authorList>
    </citation>
    <scope>NUCLEOTIDE SEQUENCE</scope>
</reference>
<reference evidence="3" key="2">
    <citation type="submission" date="2011-02" db="EMBL/GenBank/DDBJ databases">
        <authorList>
            <person name="MacLean D."/>
        </authorList>
    </citation>
    <scope>NUCLEOTIDE SEQUENCE</scope>
</reference>
<protein>
    <submittedName>
        <fullName evidence="3">Pol polyprotein putative</fullName>
    </submittedName>
</protein>
<dbReference type="HOGENOM" id="CLU_001650_21_3_1"/>
<feature type="domain" description="Reverse transcriptase Ty1/copia-type" evidence="2">
    <location>
        <begin position="105"/>
        <end position="357"/>
    </location>
</feature>
<proteinExistence type="predicted"/>
<sequence length="470" mass="52696">MEFDVGNGAAASEGDDTMTSSPEFSAEQVAHNKKKKTWQRSRHVTRSTTRAPVTDGQQKEIAQEMGNHIVERVPLNYGEAMKSSKALEWTRAMDEEISALLRLGVFEVIKRPRDSKALHSKWVFKTKNDAEGRAERFKARLVACENEQKFGVDFLLTFAAVMDMSTVKVVLALAVIWGVPAQHGDVPNAYAQADKESGLDIFLHVPSGMKSTVHEIQKFGAKNACEVVLRLKKTLYSLKQVGRLWSQLLHENISEAGFERCITDMCLYYRDIDENIMVVGVYVDDLLVTSTRANLIQEFFRSLSSLSIKQLGAVRKLLGMRFNSIESGGYVLDHEEAIDEILRDAGMDLVKTVRTPIGDDCYEETLGNEDLLPVHASEGQPTFKSFQSLVGSLLWVARSTRPNIAFSVHEASRQTHQPSFRDWNLAKRSVRYLYGSKTLKLHMVTEPNTVAPLNLATFSDADFASDRADR</sequence>
<dbReference type="AlphaFoldDB" id="F0WL64"/>
<feature type="compositionally biased region" description="Basic residues" evidence="1">
    <location>
        <begin position="31"/>
        <end position="45"/>
    </location>
</feature>
<dbReference type="Pfam" id="PF07727">
    <property type="entry name" value="RVT_2"/>
    <property type="match status" value="1"/>
</dbReference>
<accession>F0WL64</accession>